<protein>
    <submittedName>
        <fullName evidence="2">Uncharacterized protein</fullName>
    </submittedName>
</protein>
<evidence type="ECO:0000313" key="3">
    <source>
        <dbReference type="Proteomes" id="UP001152320"/>
    </source>
</evidence>
<evidence type="ECO:0000313" key="2">
    <source>
        <dbReference type="EMBL" id="KAJ8034634.1"/>
    </source>
</evidence>
<sequence>MKVASSNFYKSCDNLPELFKFMFPGPITNVFTMSKIFDKILGVFQRQEPLVHSLHDECTQLVKTLMNQFLKKDVLEGKRLRDLLQLDLSKPDVQCLDQDLEVGESAKKALAKLTVDQRKIPLHGMRSFLQVTTKYLMNKLPLHNVFLRDLNILHPEMQDVESGHRCIRRLAQKLLQIFKPDEIAVLLDEFKVYQQKNIPDGWSHTEKGDTITYHRIHHYWAKVLNMRNQSGDKIFPVLAKLVKATLCLLHGNADVKRSLSVAKKVLGTEWTLLTAESINGLRLVDDAVKSEGENIPRMTYSKEMLKSVRDAHREYHSRLEKMKQADEARKKEQTKEKEKARKRKEEKEYEQKKRKQINRRKVAD</sequence>
<name>A0A9Q1H648_HOLLE</name>
<organism evidence="2 3">
    <name type="scientific">Holothuria leucospilota</name>
    <name type="common">Black long sea cucumber</name>
    <name type="synonym">Mertensiothuria leucospilota</name>
    <dbReference type="NCBI Taxonomy" id="206669"/>
    <lineage>
        <taxon>Eukaryota</taxon>
        <taxon>Metazoa</taxon>
        <taxon>Echinodermata</taxon>
        <taxon>Eleutherozoa</taxon>
        <taxon>Echinozoa</taxon>
        <taxon>Holothuroidea</taxon>
        <taxon>Aspidochirotacea</taxon>
        <taxon>Aspidochirotida</taxon>
        <taxon>Holothuriidae</taxon>
        <taxon>Holothuria</taxon>
    </lineage>
</organism>
<dbReference type="AlphaFoldDB" id="A0A9Q1H648"/>
<evidence type="ECO:0000256" key="1">
    <source>
        <dbReference type="SAM" id="MobiDB-lite"/>
    </source>
</evidence>
<feature type="compositionally biased region" description="Basic residues" evidence="1">
    <location>
        <begin position="352"/>
        <end position="364"/>
    </location>
</feature>
<dbReference type="Proteomes" id="UP001152320">
    <property type="component" value="Chromosome 10"/>
</dbReference>
<comment type="caution">
    <text evidence="2">The sequence shown here is derived from an EMBL/GenBank/DDBJ whole genome shotgun (WGS) entry which is preliminary data.</text>
</comment>
<accession>A0A9Q1H648</accession>
<feature type="compositionally biased region" description="Basic and acidic residues" evidence="1">
    <location>
        <begin position="314"/>
        <end position="351"/>
    </location>
</feature>
<dbReference type="OrthoDB" id="6159421at2759"/>
<gene>
    <name evidence="2" type="ORF">HOLleu_21551</name>
</gene>
<proteinExistence type="predicted"/>
<dbReference type="EMBL" id="JAIZAY010000010">
    <property type="protein sequence ID" value="KAJ8034634.1"/>
    <property type="molecule type" value="Genomic_DNA"/>
</dbReference>
<keyword evidence="3" id="KW-1185">Reference proteome</keyword>
<feature type="region of interest" description="Disordered" evidence="1">
    <location>
        <begin position="314"/>
        <end position="364"/>
    </location>
</feature>
<reference evidence="2" key="1">
    <citation type="submission" date="2021-10" db="EMBL/GenBank/DDBJ databases">
        <title>Tropical sea cucumber genome reveals ecological adaptation and Cuvierian tubules defense mechanism.</title>
        <authorList>
            <person name="Chen T."/>
        </authorList>
    </citation>
    <scope>NUCLEOTIDE SEQUENCE</scope>
    <source>
        <strain evidence="2">Nanhai2018</strain>
        <tissue evidence="2">Muscle</tissue>
    </source>
</reference>